<dbReference type="PANTHER" id="PTHR42663">
    <property type="entry name" value="HYDROLASE C777.06C-RELATED-RELATED"/>
    <property type="match status" value="1"/>
</dbReference>
<protein>
    <submittedName>
        <fullName evidence="2">MBL fold metallo-hydrolase</fullName>
    </submittedName>
</protein>
<dbReference type="Pfam" id="PF12706">
    <property type="entry name" value="Lactamase_B_2"/>
    <property type="match status" value="1"/>
</dbReference>
<name>A0ABS1GFK8_9AQUI</name>
<evidence type="ECO:0000259" key="1">
    <source>
        <dbReference type="Pfam" id="PF12706"/>
    </source>
</evidence>
<dbReference type="Proteomes" id="UP000772812">
    <property type="component" value="Unassembled WGS sequence"/>
</dbReference>
<evidence type="ECO:0000313" key="2">
    <source>
        <dbReference type="EMBL" id="MBK3331705.1"/>
    </source>
</evidence>
<proteinExistence type="predicted"/>
<feature type="domain" description="Metallo-beta-lactamase" evidence="1">
    <location>
        <begin position="9"/>
        <end position="193"/>
    </location>
</feature>
<dbReference type="PANTHER" id="PTHR42663:SF6">
    <property type="entry name" value="HYDROLASE C777.06C-RELATED"/>
    <property type="match status" value="1"/>
</dbReference>
<dbReference type="Gene3D" id="3.60.15.10">
    <property type="entry name" value="Ribonuclease Z/Hydroxyacylglutathione hydrolase-like"/>
    <property type="match status" value="1"/>
</dbReference>
<dbReference type="SUPFAM" id="SSF56281">
    <property type="entry name" value="Metallo-hydrolase/oxidoreductase"/>
    <property type="match status" value="1"/>
</dbReference>
<dbReference type="InterPro" id="IPR001279">
    <property type="entry name" value="Metallo-B-lactamas"/>
</dbReference>
<dbReference type="InterPro" id="IPR036866">
    <property type="entry name" value="RibonucZ/Hydroxyglut_hydro"/>
</dbReference>
<sequence>MWLNIDGVNILIDPGPGSLVRIFERGFDTRDIDVIVVSHRHLDHCADLNSVVESASESKKNPKDMLVCPSDVVEGEDPILLKYLRKALREYKYIGENVEIPYKNIKILGTVKHIHQGAETYGIEFHSKNKKVIYVPCGRFYEGMLEGYSENADLMVFNTTFPVKTEGYYHLSAQDVEVMLHRYKPKKAVITHFSIAMLKADPEKIAARLSRKTGLPVIAAYDGMRIDF</sequence>
<gene>
    <name evidence="2" type="ORF">GWK41_01330</name>
</gene>
<accession>A0ABS1GFK8</accession>
<organism evidence="2 3">
    <name type="scientific">Persephonella atlantica</name>
    <dbReference type="NCBI Taxonomy" id="2699429"/>
    <lineage>
        <taxon>Bacteria</taxon>
        <taxon>Pseudomonadati</taxon>
        <taxon>Aquificota</taxon>
        <taxon>Aquificia</taxon>
        <taxon>Aquificales</taxon>
        <taxon>Hydrogenothermaceae</taxon>
        <taxon>Persephonella</taxon>
    </lineage>
</organism>
<reference evidence="2 3" key="1">
    <citation type="journal article" date="2021" name="Syst. Appl. Microbiol.">
        <title>Persephonella atlantica sp. nov.: How to adapt to physico-chemical gradients in high temperature hydrothermal habitats.</title>
        <authorList>
            <person name="Francois D.X."/>
            <person name="Godfroy A."/>
            <person name="Mathien C."/>
            <person name="Aube J."/>
            <person name="Cathalot C."/>
            <person name="Lesongeur F."/>
            <person name="L'Haridon S."/>
            <person name="Philippon X."/>
            <person name="Roussel E.G."/>
        </authorList>
    </citation>
    <scope>NUCLEOTIDE SEQUENCE [LARGE SCALE GENOMIC DNA]</scope>
    <source>
        <strain evidence="2 3">MO1340</strain>
    </source>
</reference>
<comment type="caution">
    <text evidence="2">The sequence shown here is derived from an EMBL/GenBank/DDBJ whole genome shotgun (WGS) entry which is preliminary data.</text>
</comment>
<evidence type="ECO:0000313" key="3">
    <source>
        <dbReference type="Proteomes" id="UP000772812"/>
    </source>
</evidence>
<dbReference type="EMBL" id="JAACYA010000001">
    <property type="protein sequence ID" value="MBK3331705.1"/>
    <property type="molecule type" value="Genomic_DNA"/>
</dbReference>
<keyword evidence="3" id="KW-1185">Reference proteome</keyword>